<evidence type="ECO:0000313" key="8">
    <source>
        <dbReference type="EMBL" id="CEP64150.1"/>
    </source>
</evidence>
<dbReference type="GO" id="GO:0007129">
    <property type="term" value="P:homologous chromosome pairing at meiosis"/>
    <property type="evidence" value="ECO:0007669"/>
    <property type="project" value="EnsemblFungi"/>
</dbReference>
<sequence length="215" mass="24779">MSTKKGGQVKGKEAENIVEVYLTEQYRPYAVNDIVQNLHKSMPKTSVIKALETLVKENRITCKMFGKIAIYVCNEQELEKNEELGSEEVSFEALMELREELIRVEKDRNEVTAQLQSILKTPSNAELKVSIDATIKEMEGIEQHLKDLKLQWKPEDEQIITRIKDYEQKIDKQVNARKKMWAAALLLVKEALAIKNLDEFLVSYILKPACQSAFY</sequence>
<dbReference type="PANTHER" id="PTHR15938">
    <property type="entry name" value="TBP-1 INTERACTING PROTEIN"/>
    <property type="match status" value="1"/>
</dbReference>
<protein>
    <submittedName>
        <fullName evidence="8">LALA0S10e03576g1_1</fullName>
    </submittedName>
</protein>
<dbReference type="Pfam" id="PF07106">
    <property type="entry name" value="WHD_TBPIP"/>
    <property type="match status" value="1"/>
</dbReference>
<dbReference type="HOGENOM" id="CLU_063266_2_0_1"/>
<dbReference type="PANTHER" id="PTHR15938:SF0">
    <property type="entry name" value="HOMOLOGOUS-PAIRING PROTEIN 2 HOMOLOG"/>
    <property type="match status" value="1"/>
</dbReference>
<dbReference type="GO" id="GO:0000709">
    <property type="term" value="P:meiotic joint molecule formation"/>
    <property type="evidence" value="ECO:0007669"/>
    <property type="project" value="TreeGrafter"/>
</dbReference>
<accession>A0A0C7N8E4</accession>
<evidence type="ECO:0000256" key="1">
    <source>
        <dbReference type="ARBA" id="ARBA00004123"/>
    </source>
</evidence>
<evidence type="ECO:0000256" key="2">
    <source>
        <dbReference type="ARBA" id="ARBA00007922"/>
    </source>
</evidence>
<evidence type="ECO:0000256" key="6">
    <source>
        <dbReference type="SAM" id="Coils"/>
    </source>
</evidence>
<dbReference type="RefSeq" id="XP_022630360.1">
    <property type="nucleotide sequence ID" value="XM_022775498.1"/>
</dbReference>
<keyword evidence="9" id="KW-1185">Reference proteome</keyword>
<proteinExistence type="inferred from homology"/>
<dbReference type="InterPro" id="IPR036388">
    <property type="entry name" value="WH-like_DNA-bd_sf"/>
</dbReference>
<evidence type="ECO:0000313" key="9">
    <source>
        <dbReference type="Proteomes" id="UP000054304"/>
    </source>
</evidence>
<dbReference type="GO" id="GO:0000794">
    <property type="term" value="C:condensed nuclear chromosome"/>
    <property type="evidence" value="ECO:0007669"/>
    <property type="project" value="EnsemblFungi"/>
</dbReference>
<dbReference type="Gene3D" id="1.10.10.10">
    <property type="entry name" value="Winged helix-like DNA-binding domain superfamily/Winged helix DNA-binding domain"/>
    <property type="match status" value="1"/>
</dbReference>
<evidence type="ECO:0000256" key="3">
    <source>
        <dbReference type="ARBA" id="ARBA00023172"/>
    </source>
</evidence>
<dbReference type="GO" id="GO:0120231">
    <property type="term" value="C:DNA recombinase auxiliary factor complex"/>
    <property type="evidence" value="ECO:0007669"/>
    <property type="project" value="TreeGrafter"/>
</dbReference>
<organism evidence="8 9">
    <name type="scientific">Lachancea lanzarotensis</name>
    <dbReference type="NCBI Taxonomy" id="1245769"/>
    <lineage>
        <taxon>Eukaryota</taxon>
        <taxon>Fungi</taxon>
        <taxon>Dikarya</taxon>
        <taxon>Ascomycota</taxon>
        <taxon>Saccharomycotina</taxon>
        <taxon>Saccharomycetes</taxon>
        <taxon>Saccharomycetales</taxon>
        <taxon>Saccharomycetaceae</taxon>
        <taxon>Lachancea</taxon>
    </lineage>
</organism>
<keyword evidence="4" id="KW-0539">Nucleus</keyword>
<dbReference type="OrthoDB" id="272266at2759"/>
<dbReference type="GeneID" id="34687691"/>
<evidence type="ECO:0000256" key="5">
    <source>
        <dbReference type="ARBA" id="ARBA00023254"/>
    </source>
</evidence>
<comment type="subcellular location">
    <subcellularLocation>
        <location evidence="1">Nucleus</location>
    </subcellularLocation>
</comment>
<dbReference type="InterPro" id="IPR010776">
    <property type="entry name" value="Hop2_WH_dom"/>
</dbReference>
<feature type="domain" description="Homologous-pairing protein 2 winged helix" evidence="7">
    <location>
        <begin position="13"/>
        <end position="74"/>
    </location>
</feature>
<dbReference type="GO" id="GO:0120230">
    <property type="term" value="F:recombinase activator activity"/>
    <property type="evidence" value="ECO:0007669"/>
    <property type="project" value="TreeGrafter"/>
</dbReference>
<name>A0A0C7N8E4_9SACH</name>
<keyword evidence="5" id="KW-0469">Meiosis</keyword>
<keyword evidence="3" id="KW-0233">DNA recombination</keyword>
<dbReference type="Proteomes" id="UP000054304">
    <property type="component" value="Unassembled WGS sequence"/>
</dbReference>
<dbReference type="GO" id="GO:0010774">
    <property type="term" value="P:meiotic strand invasion involved in reciprocal meiotic recombination"/>
    <property type="evidence" value="ECO:0007669"/>
    <property type="project" value="TreeGrafter"/>
</dbReference>
<gene>
    <name evidence="8" type="ORF">LALA0_S10e03576g</name>
</gene>
<keyword evidence="6" id="KW-0175">Coiled coil</keyword>
<comment type="similarity">
    <text evidence="2">Belongs to the HOP2 family.</text>
</comment>
<evidence type="ECO:0000256" key="4">
    <source>
        <dbReference type="ARBA" id="ARBA00023242"/>
    </source>
</evidence>
<reference evidence="8 9" key="1">
    <citation type="submission" date="2014-12" db="EMBL/GenBank/DDBJ databases">
        <authorList>
            <person name="Neuveglise Cecile"/>
        </authorList>
    </citation>
    <scope>NUCLEOTIDE SEQUENCE [LARGE SCALE GENOMIC DNA]</scope>
    <source>
        <strain evidence="8 9">CBS 12615</strain>
    </source>
</reference>
<evidence type="ECO:0000259" key="7">
    <source>
        <dbReference type="Pfam" id="PF07106"/>
    </source>
</evidence>
<feature type="coiled-coil region" evidence="6">
    <location>
        <begin position="94"/>
        <end position="151"/>
    </location>
</feature>
<dbReference type="EMBL" id="LN736369">
    <property type="protein sequence ID" value="CEP64150.1"/>
    <property type="molecule type" value="Genomic_DNA"/>
</dbReference>
<dbReference type="GO" id="GO:0003690">
    <property type="term" value="F:double-stranded DNA binding"/>
    <property type="evidence" value="ECO:0007669"/>
    <property type="project" value="EnsemblFungi"/>
</dbReference>
<dbReference type="STRING" id="1245769.A0A0C7N8E4"/>
<dbReference type="AlphaFoldDB" id="A0A0C7N8E4"/>